<proteinExistence type="predicted"/>
<sequence length="162" mass="18390">MTPPLTPQPDCPLEPTAAAETTSTQLFGVLYITLIGLVDSMVPNSRPWSLLRQSVSYIIKLAPILWWALPASLAVPHPEPPKAPTYDWLPDTRPENRKPSEAFFCFEILYSPDVGESKRQVWGREDRMIKAFALIVPFHGRRSPTSDHLYKQGKLFTIYIIQ</sequence>
<evidence type="ECO:0000313" key="2">
    <source>
        <dbReference type="Proteomes" id="UP001165960"/>
    </source>
</evidence>
<protein>
    <submittedName>
        <fullName evidence="1">Uncharacterized protein</fullName>
    </submittedName>
</protein>
<keyword evidence="2" id="KW-1185">Reference proteome</keyword>
<name>A0ACC2T3G1_9FUNG</name>
<dbReference type="Proteomes" id="UP001165960">
    <property type="component" value="Unassembled WGS sequence"/>
</dbReference>
<gene>
    <name evidence="1" type="ORF">DSO57_1022651</name>
</gene>
<organism evidence="1 2">
    <name type="scientific">Entomophthora muscae</name>
    <dbReference type="NCBI Taxonomy" id="34485"/>
    <lineage>
        <taxon>Eukaryota</taxon>
        <taxon>Fungi</taxon>
        <taxon>Fungi incertae sedis</taxon>
        <taxon>Zoopagomycota</taxon>
        <taxon>Entomophthoromycotina</taxon>
        <taxon>Entomophthoromycetes</taxon>
        <taxon>Entomophthorales</taxon>
        <taxon>Entomophthoraceae</taxon>
        <taxon>Entomophthora</taxon>
    </lineage>
</organism>
<comment type="caution">
    <text evidence="1">The sequence shown here is derived from an EMBL/GenBank/DDBJ whole genome shotgun (WGS) entry which is preliminary data.</text>
</comment>
<dbReference type="EMBL" id="QTSX02003665">
    <property type="protein sequence ID" value="KAJ9069030.1"/>
    <property type="molecule type" value="Genomic_DNA"/>
</dbReference>
<evidence type="ECO:0000313" key="1">
    <source>
        <dbReference type="EMBL" id="KAJ9069030.1"/>
    </source>
</evidence>
<accession>A0ACC2T3G1</accession>
<reference evidence="1" key="1">
    <citation type="submission" date="2022-04" db="EMBL/GenBank/DDBJ databases">
        <title>Genome of the entomopathogenic fungus Entomophthora muscae.</title>
        <authorList>
            <person name="Elya C."/>
            <person name="Lovett B.R."/>
            <person name="Lee E."/>
            <person name="Macias A.M."/>
            <person name="Hajek A.E."/>
            <person name="De Bivort B.L."/>
            <person name="Kasson M.T."/>
            <person name="De Fine Licht H.H."/>
            <person name="Stajich J.E."/>
        </authorList>
    </citation>
    <scope>NUCLEOTIDE SEQUENCE</scope>
    <source>
        <strain evidence="1">Berkeley</strain>
    </source>
</reference>